<evidence type="ECO:0000313" key="9">
    <source>
        <dbReference type="Ensembl" id="ENSCCRP00010028839.1"/>
    </source>
</evidence>
<dbReference type="PANTHER" id="PTHR23048">
    <property type="entry name" value="MYOSIN LIGHT CHAIN 1, 3"/>
    <property type="match status" value="1"/>
</dbReference>
<keyword evidence="5" id="KW-0677">Repeat</keyword>
<dbReference type="PROSITE" id="PS50222">
    <property type="entry name" value="EF_HAND_2"/>
    <property type="match status" value="2"/>
</dbReference>
<feature type="domain" description="EF-hand" evidence="8">
    <location>
        <begin position="125"/>
        <end position="160"/>
    </location>
</feature>
<comment type="similarity">
    <text evidence="1">Belongs to the calmodulin family.</text>
</comment>
<sequence>MLRSVEIRLSVPLAPPSGIKARLIHTADKILSGLLHCIAGLRVDMAKFLSQDQINEYKECFSLYDQKRRGKMKAQDLLTVMRSLGCCPTLQELDRHLLTHKIDKSGELDFSTFLSVTHAQIQQEKPRAEILQAVRFMDTGKRGFITASELRARLTGFGERLTDQEVDELLSEAGVNDDGQINDEGFAKMVTFLTG</sequence>
<organism evidence="9 10">
    <name type="scientific">Cyprinus carpio</name>
    <name type="common">Common carp</name>
    <dbReference type="NCBI Taxonomy" id="7962"/>
    <lineage>
        <taxon>Eukaryota</taxon>
        <taxon>Metazoa</taxon>
        <taxon>Chordata</taxon>
        <taxon>Craniata</taxon>
        <taxon>Vertebrata</taxon>
        <taxon>Euteleostomi</taxon>
        <taxon>Actinopterygii</taxon>
        <taxon>Neopterygii</taxon>
        <taxon>Teleostei</taxon>
        <taxon>Ostariophysi</taxon>
        <taxon>Cypriniformes</taxon>
        <taxon>Cyprinidae</taxon>
        <taxon>Cyprininae</taxon>
        <taxon>Cyprinus</taxon>
    </lineage>
</organism>
<dbReference type="PANTHER" id="PTHR23048:SF45">
    <property type="entry name" value="CALMODULIN LIKE 4"/>
    <property type="match status" value="1"/>
</dbReference>
<comment type="function">
    <text evidence="7">Calmodulin acts as part of a calcium signal transduction pathway by mediating the control of a large number of enzymes, ion channels, aquaporins and other proteins through calcium-binding. Calcium-binding is required for the activation of calmodulin. Among the enzymes to be stimulated by the calmodulin-calcium complex are a number of protein kinases, such as myosin light-chain kinases and calmodulin-dependent protein kinase type II (CaMK2), and phosphatases.</text>
</comment>
<protein>
    <recommendedName>
        <fullName evidence="2">Calmodulin</fullName>
    </recommendedName>
</protein>
<dbReference type="GO" id="GO:0005509">
    <property type="term" value="F:calcium ion binding"/>
    <property type="evidence" value="ECO:0007669"/>
    <property type="project" value="InterPro"/>
</dbReference>
<dbReference type="Pfam" id="PF13499">
    <property type="entry name" value="EF-hand_7"/>
    <property type="match status" value="1"/>
</dbReference>
<keyword evidence="3" id="KW-0488">Methylation</keyword>
<dbReference type="InterPro" id="IPR002048">
    <property type="entry name" value="EF_hand_dom"/>
</dbReference>
<reference evidence="9" key="1">
    <citation type="submission" date="2025-08" db="UniProtKB">
        <authorList>
            <consortium name="Ensembl"/>
        </authorList>
    </citation>
    <scope>IDENTIFICATION</scope>
</reference>
<dbReference type="Gene3D" id="1.10.238.10">
    <property type="entry name" value="EF-hand"/>
    <property type="match status" value="2"/>
</dbReference>
<accession>A0A8C1J9F9</accession>
<dbReference type="SMART" id="SM00054">
    <property type="entry name" value="EFh"/>
    <property type="match status" value="4"/>
</dbReference>
<evidence type="ECO:0000259" key="8">
    <source>
        <dbReference type="PROSITE" id="PS50222"/>
    </source>
</evidence>
<dbReference type="InterPro" id="IPR050230">
    <property type="entry name" value="CALM/Myosin/TropC-like"/>
</dbReference>
<evidence type="ECO:0000256" key="3">
    <source>
        <dbReference type="ARBA" id="ARBA00022481"/>
    </source>
</evidence>
<evidence type="ECO:0000256" key="5">
    <source>
        <dbReference type="ARBA" id="ARBA00022737"/>
    </source>
</evidence>
<evidence type="ECO:0000256" key="6">
    <source>
        <dbReference type="ARBA" id="ARBA00022837"/>
    </source>
</evidence>
<dbReference type="InterPro" id="IPR011992">
    <property type="entry name" value="EF-hand-dom_pair"/>
</dbReference>
<evidence type="ECO:0000256" key="7">
    <source>
        <dbReference type="ARBA" id="ARBA00037485"/>
    </source>
</evidence>
<evidence type="ECO:0000256" key="4">
    <source>
        <dbReference type="ARBA" id="ARBA00022723"/>
    </source>
</evidence>
<keyword evidence="4" id="KW-0479">Metal-binding</keyword>
<dbReference type="Proteomes" id="UP000694427">
    <property type="component" value="Unplaced"/>
</dbReference>
<dbReference type="AlphaFoldDB" id="A0A8C1J9F9"/>
<evidence type="ECO:0000313" key="10">
    <source>
        <dbReference type="Proteomes" id="UP000694427"/>
    </source>
</evidence>
<dbReference type="GO" id="GO:0016460">
    <property type="term" value="C:myosin II complex"/>
    <property type="evidence" value="ECO:0007669"/>
    <property type="project" value="TreeGrafter"/>
</dbReference>
<evidence type="ECO:0000256" key="2">
    <source>
        <dbReference type="ARBA" id="ARBA00020786"/>
    </source>
</evidence>
<name>A0A8C1J9F9_CYPCA</name>
<keyword evidence="10" id="KW-1185">Reference proteome</keyword>
<dbReference type="SUPFAM" id="SSF47473">
    <property type="entry name" value="EF-hand"/>
    <property type="match status" value="1"/>
</dbReference>
<keyword evidence="6" id="KW-0106">Calcium</keyword>
<proteinExistence type="inferred from homology"/>
<dbReference type="FunFam" id="1.10.238.10:FF:000527">
    <property type="entry name" value="Calmodulin-3"/>
    <property type="match status" value="1"/>
</dbReference>
<feature type="domain" description="EF-hand" evidence="8">
    <location>
        <begin position="52"/>
        <end position="87"/>
    </location>
</feature>
<dbReference type="Ensembl" id="ENSCCRT00010031631.1">
    <property type="protein sequence ID" value="ENSCCRP00010028839.1"/>
    <property type="gene ID" value="ENSCCRG00010012322.1"/>
</dbReference>
<reference evidence="9" key="2">
    <citation type="submission" date="2025-09" db="UniProtKB">
        <authorList>
            <consortium name="Ensembl"/>
        </authorList>
    </citation>
    <scope>IDENTIFICATION</scope>
</reference>
<dbReference type="CDD" id="cd00051">
    <property type="entry name" value="EFh"/>
    <property type="match status" value="1"/>
</dbReference>
<evidence type="ECO:0000256" key="1">
    <source>
        <dbReference type="ARBA" id="ARBA00009763"/>
    </source>
</evidence>